<keyword evidence="2" id="KW-1185">Reference proteome</keyword>
<gene>
    <name evidence="1" type="ORF">R1flu_015212</name>
</gene>
<proteinExistence type="predicted"/>
<accession>A0ABD1YI95</accession>
<evidence type="ECO:0000313" key="2">
    <source>
        <dbReference type="Proteomes" id="UP001605036"/>
    </source>
</evidence>
<comment type="caution">
    <text evidence="1">The sequence shown here is derived from an EMBL/GenBank/DDBJ whole genome shotgun (WGS) entry which is preliminary data.</text>
</comment>
<organism evidence="1 2">
    <name type="scientific">Riccia fluitans</name>
    <dbReference type="NCBI Taxonomy" id="41844"/>
    <lineage>
        <taxon>Eukaryota</taxon>
        <taxon>Viridiplantae</taxon>
        <taxon>Streptophyta</taxon>
        <taxon>Embryophyta</taxon>
        <taxon>Marchantiophyta</taxon>
        <taxon>Marchantiopsida</taxon>
        <taxon>Marchantiidae</taxon>
        <taxon>Marchantiales</taxon>
        <taxon>Ricciaceae</taxon>
        <taxon>Riccia</taxon>
    </lineage>
</organism>
<dbReference type="Proteomes" id="UP001605036">
    <property type="component" value="Unassembled WGS sequence"/>
</dbReference>
<protein>
    <submittedName>
        <fullName evidence="1">Uncharacterized protein</fullName>
    </submittedName>
</protein>
<reference evidence="1 2" key="1">
    <citation type="submission" date="2024-09" db="EMBL/GenBank/DDBJ databases">
        <title>Chromosome-scale assembly of Riccia fluitans.</title>
        <authorList>
            <person name="Paukszto L."/>
            <person name="Sawicki J."/>
            <person name="Karawczyk K."/>
            <person name="Piernik-Szablinska J."/>
            <person name="Szczecinska M."/>
            <person name="Mazdziarz M."/>
        </authorList>
    </citation>
    <scope>NUCLEOTIDE SEQUENCE [LARGE SCALE GENOMIC DNA]</scope>
    <source>
        <strain evidence="1">Rf_01</strain>
        <tissue evidence="1">Aerial parts of the thallus</tissue>
    </source>
</reference>
<name>A0ABD1YI95_9MARC</name>
<dbReference type="EMBL" id="JBHFFA010000004">
    <property type="protein sequence ID" value="KAL2630526.1"/>
    <property type="molecule type" value="Genomic_DNA"/>
</dbReference>
<evidence type="ECO:0000313" key="1">
    <source>
        <dbReference type="EMBL" id="KAL2630526.1"/>
    </source>
</evidence>
<sequence>MVPMSGFPAMHLPAVPAPLPTLGGVMPSPLPAPRQDFAQAVNAVRSVEKFKGDGVTKSDHHLKNSEAVM</sequence>
<dbReference type="AlphaFoldDB" id="A0ABD1YI95"/>